<proteinExistence type="predicted"/>
<evidence type="ECO:0008006" key="3">
    <source>
        <dbReference type="Google" id="ProtNLM"/>
    </source>
</evidence>
<protein>
    <recommendedName>
        <fullName evidence="3">4Fe-4S dicluster domain-containing protein</fullName>
    </recommendedName>
</protein>
<organism evidence="1 2">
    <name type="scientific">Mesorhizobium huakuii</name>
    <dbReference type="NCBI Taxonomy" id="28104"/>
    <lineage>
        <taxon>Bacteria</taxon>
        <taxon>Pseudomonadati</taxon>
        <taxon>Pseudomonadota</taxon>
        <taxon>Alphaproteobacteria</taxon>
        <taxon>Hyphomicrobiales</taxon>
        <taxon>Phyllobacteriaceae</taxon>
        <taxon>Mesorhizobium</taxon>
    </lineage>
</organism>
<reference evidence="1 2" key="1">
    <citation type="submission" date="2023-11" db="EMBL/GenBank/DDBJ databases">
        <authorList>
            <person name="Panchal A.K."/>
            <person name="Meaney J.S."/>
            <person name="Karas B.J."/>
            <person name="diCenzo G.C."/>
        </authorList>
    </citation>
    <scope>NUCLEOTIDE SEQUENCE [LARGE SCALE GENOMIC DNA]</scope>
    <source>
        <strain evidence="1 2">NZP2235</strain>
    </source>
</reference>
<name>A0ABZ0VRG8_9HYPH</name>
<sequence>MTSLGLQSDGCRLGFGDIEEALAVHGLVLRGGFNFATDEAPPLGLSGAPAKSVLLVGQAGAAPWPHFLRWREQQPSTITNPLDSWSRQVIGDVAEAFGARAVSPSDKPYLPFQRWAMRAEGLKPSPLGILMHPQYGLWHAYRGALLFEDEIALPEHGEAVHLCDACVEKPCLKSCPVDAYSRAGFAYQACLAHVRGGNGEPCRSGGCLDRNACPYGTEYRYPPDVQAFHMAAFADP</sequence>
<dbReference type="Proteomes" id="UP001322481">
    <property type="component" value="Chromosome"/>
</dbReference>
<keyword evidence="2" id="KW-1185">Reference proteome</keyword>
<evidence type="ECO:0000313" key="1">
    <source>
        <dbReference type="EMBL" id="WQB99840.1"/>
    </source>
</evidence>
<accession>A0ABZ0VRG8</accession>
<evidence type="ECO:0000313" key="2">
    <source>
        <dbReference type="Proteomes" id="UP001322481"/>
    </source>
</evidence>
<dbReference type="EMBL" id="CP139858">
    <property type="protein sequence ID" value="WQB99840.1"/>
    <property type="molecule type" value="Genomic_DNA"/>
</dbReference>
<gene>
    <name evidence="1" type="ORF">U0R22_004035</name>
</gene>
<dbReference type="RefSeq" id="WP_322419318.1">
    <property type="nucleotide sequence ID" value="NZ_CP139858.1"/>
</dbReference>